<organism evidence="2 3">
    <name type="scientific">Marinobacter similis</name>
    <dbReference type="NCBI Taxonomy" id="1420916"/>
    <lineage>
        <taxon>Bacteria</taxon>
        <taxon>Pseudomonadati</taxon>
        <taxon>Pseudomonadota</taxon>
        <taxon>Gammaproteobacteria</taxon>
        <taxon>Pseudomonadales</taxon>
        <taxon>Marinobacteraceae</taxon>
        <taxon>Marinobacter</taxon>
    </lineage>
</organism>
<dbReference type="RefSeq" id="WP_041339519.1">
    <property type="nucleotide sequence ID" value="NZ_CP007151.1"/>
</dbReference>
<accession>W5YP61</accession>
<dbReference type="HOGENOM" id="CLU_112756_0_0_6"/>
<keyword evidence="3" id="KW-1185">Reference proteome</keyword>
<dbReference type="AlphaFoldDB" id="W5YP61"/>
<dbReference type="Proteomes" id="UP000061489">
    <property type="component" value="Chromosome"/>
</dbReference>
<keyword evidence="1" id="KW-0812">Transmembrane</keyword>
<evidence type="ECO:0000313" key="3">
    <source>
        <dbReference type="Proteomes" id="UP000061489"/>
    </source>
</evidence>
<dbReference type="KEGG" id="msx:AU14_05525"/>
<sequence>MSDAARVNVIRLRLSAITQLFNSLDPSPFVGRDLDANAESFIMEWAEEHPAEGDFRLDIEVSQCDDVTAARERILRAIRAYFSEREQWACQGFRRLMREGRLSLLIGLVFLAVCLGVSRLLENQAPETGLVLLVSESLLIGGWVAMWRPMEIFLYDWWPLRRRIRLLRRLALMEVRLQLSAETGFPH</sequence>
<keyword evidence="1" id="KW-0472">Membrane</keyword>
<keyword evidence="1" id="KW-1133">Transmembrane helix</keyword>
<dbReference type="EMBL" id="CP007151">
    <property type="protein sequence ID" value="AHI28273.1"/>
    <property type="molecule type" value="Genomic_DNA"/>
</dbReference>
<feature type="transmembrane region" description="Helical" evidence="1">
    <location>
        <begin position="102"/>
        <end position="120"/>
    </location>
</feature>
<dbReference type="STRING" id="1420916.AU14_05525"/>
<dbReference type="OrthoDB" id="653003at2"/>
<reference evidence="2 3" key="1">
    <citation type="journal article" date="2014" name="Genome Announc.">
        <title>Draft Genome Sequences of Marinobacter similis A3d10T and Marinobacter salarius R9SW1T.</title>
        <authorList>
            <person name="Ivanova E.P."/>
            <person name="Ng H.J."/>
            <person name="Webb H.K."/>
            <person name="Feng G."/>
            <person name="Oshima K."/>
            <person name="Hattori M."/>
            <person name="Ohkuma M."/>
            <person name="Sergeev A.F."/>
            <person name="Mikhailov V.V."/>
            <person name="Crawford R.J."/>
            <person name="Sawabe T."/>
        </authorList>
    </citation>
    <scope>NUCLEOTIDE SEQUENCE [LARGE SCALE GENOMIC DNA]</scope>
    <source>
        <strain evidence="2 3">A3d10</strain>
    </source>
</reference>
<evidence type="ECO:0000313" key="2">
    <source>
        <dbReference type="EMBL" id="AHI28273.1"/>
    </source>
</evidence>
<evidence type="ECO:0000256" key="1">
    <source>
        <dbReference type="SAM" id="Phobius"/>
    </source>
</evidence>
<gene>
    <name evidence="2" type="ORF">AU14_05525</name>
</gene>
<proteinExistence type="predicted"/>
<name>W5YP61_9GAMM</name>
<protein>
    <submittedName>
        <fullName evidence="2">Uncharacterized protein</fullName>
    </submittedName>
</protein>